<accession>H3KDX2</accession>
<evidence type="ECO:0000256" key="1">
    <source>
        <dbReference type="SAM" id="MobiDB-lite"/>
    </source>
</evidence>
<keyword evidence="3" id="KW-1185">Reference proteome</keyword>
<dbReference type="HOGENOM" id="CLU_2994979_0_0_4"/>
<proteinExistence type="predicted"/>
<dbReference type="EMBL" id="AFBQ01000126">
    <property type="protein sequence ID" value="EHY31685.1"/>
    <property type="molecule type" value="Genomic_DNA"/>
</dbReference>
<evidence type="ECO:0000313" key="3">
    <source>
        <dbReference type="Proteomes" id="UP000004956"/>
    </source>
</evidence>
<reference evidence="2 3" key="1">
    <citation type="submission" date="2011-11" db="EMBL/GenBank/DDBJ databases">
        <authorList>
            <person name="Weinstock G."/>
            <person name="Sodergren E."/>
            <person name="Clifton S."/>
            <person name="Fulton L."/>
            <person name="Fulton B."/>
            <person name="Courtney L."/>
            <person name="Fronick C."/>
            <person name="Harrison M."/>
            <person name="Strong C."/>
            <person name="Farmer C."/>
            <person name="Delahaunty K."/>
            <person name="Markovic C."/>
            <person name="Hall O."/>
            <person name="Minx P."/>
            <person name="Tomlinson C."/>
            <person name="Mitreva M."/>
            <person name="Hou S."/>
            <person name="Chen J."/>
            <person name="Wollam A."/>
            <person name="Pepin K.H."/>
            <person name="Johnson M."/>
            <person name="Bhonagiri V."/>
            <person name="Zhang X."/>
            <person name="Suruliraj S."/>
            <person name="Warren W."/>
            <person name="Chinwalla A."/>
            <person name="Mardis E.R."/>
            <person name="Wilson R.K."/>
        </authorList>
    </citation>
    <scope>NUCLEOTIDE SEQUENCE [LARGE SCALE GENOMIC DNA]</scope>
    <source>
        <strain evidence="2 3">YIT 11816</strain>
    </source>
</reference>
<dbReference type="Proteomes" id="UP000004956">
    <property type="component" value="Unassembled WGS sequence"/>
</dbReference>
<organism evidence="2 3">
    <name type="scientific">Sutterella parvirubra YIT 11816</name>
    <dbReference type="NCBI Taxonomy" id="762967"/>
    <lineage>
        <taxon>Bacteria</taxon>
        <taxon>Pseudomonadati</taxon>
        <taxon>Pseudomonadota</taxon>
        <taxon>Betaproteobacteria</taxon>
        <taxon>Burkholderiales</taxon>
        <taxon>Sutterellaceae</taxon>
        <taxon>Sutterella</taxon>
    </lineage>
</organism>
<dbReference type="AlphaFoldDB" id="H3KDX2"/>
<sequence>MNPRLFSFSAERPQAAPDEAARTETPNPASTGFGVFSSEDLTPGWREASDGLTGAPR</sequence>
<protein>
    <submittedName>
        <fullName evidence="2">Uncharacterized protein</fullName>
    </submittedName>
</protein>
<name>H3KDX2_9BURK</name>
<feature type="region of interest" description="Disordered" evidence="1">
    <location>
        <begin position="1"/>
        <end position="57"/>
    </location>
</feature>
<evidence type="ECO:0000313" key="2">
    <source>
        <dbReference type="EMBL" id="EHY31685.1"/>
    </source>
</evidence>
<comment type="caution">
    <text evidence="2">The sequence shown here is derived from an EMBL/GenBank/DDBJ whole genome shotgun (WGS) entry which is preliminary data.</text>
</comment>
<gene>
    <name evidence="2" type="ORF">HMPREF9440_00934</name>
</gene>